<proteinExistence type="inferred from homology"/>
<comment type="subcellular location">
    <subcellularLocation>
        <location evidence="1">Membrane</location>
        <topology evidence="1">Multi-pass membrane protein</topology>
    </subcellularLocation>
</comment>
<feature type="transmembrane region" description="Helical" evidence="6">
    <location>
        <begin position="385"/>
        <end position="404"/>
    </location>
</feature>
<keyword evidence="5 6" id="KW-0472">Membrane</keyword>
<evidence type="ECO:0000313" key="8">
    <source>
        <dbReference type="Proteomes" id="UP000243052"/>
    </source>
</evidence>
<dbReference type="Pfam" id="PF04791">
    <property type="entry name" value="LMBR1"/>
    <property type="match status" value="1"/>
</dbReference>
<feature type="transmembrane region" description="Helical" evidence="6">
    <location>
        <begin position="36"/>
        <end position="55"/>
    </location>
</feature>
<dbReference type="GeneID" id="28725902"/>
<feature type="transmembrane region" description="Helical" evidence="6">
    <location>
        <begin position="189"/>
        <end position="211"/>
    </location>
</feature>
<evidence type="ECO:0000256" key="6">
    <source>
        <dbReference type="SAM" id="Phobius"/>
    </source>
</evidence>
<feature type="transmembrane region" description="Helical" evidence="6">
    <location>
        <begin position="6"/>
        <end position="24"/>
    </location>
</feature>
<evidence type="ECO:0000256" key="2">
    <source>
        <dbReference type="ARBA" id="ARBA00010487"/>
    </source>
</evidence>
<name>A0A109V071_9SACH</name>
<dbReference type="GO" id="GO:0016020">
    <property type="term" value="C:membrane"/>
    <property type="evidence" value="ECO:0007669"/>
    <property type="project" value="UniProtKB-SubCell"/>
</dbReference>
<dbReference type="OrthoDB" id="203099at2759"/>
<evidence type="ECO:0000256" key="1">
    <source>
        <dbReference type="ARBA" id="ARBA00004141"/>
    </source>
</evidence>
<evidence type="ECO:0000256" key="5">
    <source>
        <dbReference type="ARBA" id="ARBA00023136"/>
    </source>
</evidence>
<evidence type="ECO:0000313" key="7">
    <source>
        <dbReference type="EMBL" id="AMD22543.1"/>
    </source>
</evidence>
<keyword evidence="8" id="KW-1185">Reference proteome</keyword>
<dbReference type="PANTHER" id="PTHR21355:SF0">
    <property type="entry name" value="G-PROTEIN COUPLED RECEPTOR-ASSOCIATED PROTEIN LMBRD2"/>
    <property type="match status" value="1"/>
</dbReference>
<dbReference type="InterPro" id="IPR051584">
    <property type="entry name" value="GPCR-associated_LMBR1"/>
</dbReference>
<accession>A0A109V071</accession>
<gene>
    <name evidence="7" type="ORF">AW171_hschr84592</name>
</gene>
<dbReference type="RefSeq" id="XP_017989539.1">
    <property type="nucleotide sequence ID" value="XM_018134189.1"/>
</dbReference>
<reference evidence="7 8" key="1">
    <citation type="submission" date="2016-01" db="EMBL/GenBank/DDBJ databases">
        <title>Genome sequence of the yeast Holleya sinecauda.</title>
        <authorList>
            <person name="Dietrich F.S."/>
        </authorList>
    </citation>
    <scope>NUCLEOTIDE SEQUENCE [LARGE SCALE GENOMIC DNA]</scope>
    <source>
        <strain evidence="7 8">ATCC 58844</strain>
    </source>
</reference>
<feature type="transmembrane region" description="Helical" evidence="6">
    <location>
        <begin position="425"/>
        <end position="448"/>
    </location>
</feature>
<evidence type="ECO:0000256" key="3">
    <source>
        <dbReference type="ARBA" id="ARBA00022692"/>
    </source>
</evidence>
<sequence>MFWFVFLAASAAAFILSYGFVNRYLSFKTHKNSCPFVLLTLLANMFVLLSITYLLPLDVFYSAQVEDSGPPNDDKVEKREYFTYSDKIRRDTGLEEPNIPSFVTVWSVIYWLEFVISWFIFPVLISYLDLKYLFPRRSDEPSRRRILRRIREALICNIKFYGMCAAGIVGGLIYLKITTNRGFSDFKPLVISLTHLYSLLYMLVLLATGLVSMPKSLLLEKNDEIELFVKLSQNNDDLNDAKLNMTDNAERILSISAVASTDEAVNQVIDACKREVQVTINETKIHIPDLPSSNNQNHISLKKLNDLYNDFISAYYNYVYHQSRSDTIIHTLVSSQSNSTSMPFIITKKAAGAVSLLLSLLIVLLEVTPTEFAHSWLFWGNTWKHFGLEMTLLIYCTLCSLFSLSKFKFQNFHIIPNGNSNPRNTLYYSLYSSRLLVPLCFNFITLIPRKGHSVKSGFEKVLYKELEVISLVNYLNLYLPIITMIFVPIFYYFNLKEKILLHILGEEYYYEFFGMNYDTPVANRCSGSGSLSDGLLTDPHRTRIGEDLEYSLQDGRYLFERATNNYVAGSGANRHFIIP</sequence>
<feature type="transmembrane region" description="Helical" evidence="6">
    <location>
        <begin position="468"/>
        <end position="493"/>
    </location>
</feature>
<feature type="transmembrane region" description="Helical" evidence="6">
    <location>
        <begin position="346"/>
        <end position="365"/>
    </location>
</feature>
<keyword evidence="3 6" id="KW-0812">Transmembrane</keyword>
<feature type="transmembrane region" description="Helical" evidence="6">
    <location>
        <begin position="154"/>
        <end position="177"/>
    </location>
</feature>
<dbReference type="EMBL" id="CP014248">
    <property type="protein sequence ID" value="AMD22543.1"/>
    <property type="molecule type" value="Genomic_DNA"/>
</dbReference>
<comment type="similarity">
    <text evidence="2">Belongs to the LIMR family.</text>
</comment>
<dbReference type="AlphaFoldDB" id="A0A109V071"/>
<feature type="transmembrane region" description="Helical" evidence="6">
    <location>
        <begin position="108"/>
        <end position="134"/>
    </location>
</feature>
<dbReference type="STRING" id="45286.A0A109V071"/>
<dbReference type="PANTHER" id="PTHR21355">
    <property type="entry name" value="G-PROTEIN COUPLED RECEPTOR-ASSOCIATED PROTEIN LMBRD2"/>
    <property type="match status" value="1"/>
</dbReference>
<dbReference type="InterPro" id="IPR006876">
    <property type="entry name" value="LMBR1-like_membr_prot"/>
</dbReference>
<keyword evidence="4 6" id="KW-1133">Transmembrane helix</keyword>
<organism evidence="7 8">
    <name type="scientific">Eremothecium sinecaudum</name>
    <dbReference type="NCBI Taxonomy" id="45286"/>
    <lineage>
        <taxon>Eukaryota</taxon>
        <taxon>Fungi</taxon>
        <taxon>Dikarya</taxon>
        <taxon>Ascomycota</taxon>
        <taxon>Saccharomycotina</taxon>
        <taxon>Saccharomycetes</taxon>
        <taxon>Saccharomycetales</taxon>
        <taxon>Saccharomycetaceae</taxon>
        <taxon>Eremothecium</taxon>
    </lineage>
</organism>
<protein>
    <submittedName>
        <fullName evidence="7">HHL227Cp</fullName>
    </submittedName>
</protein>
<dbReference type="Proteomes" id="UP000243052">
    <property type="component" value="Chromosome viii"/>
</dbReference>
<evidence type="ECO:0000256" key="4">
    <source>
        <dbReference type="ARBA" id="ARBA00022989"/>
    </source>
</evidence>